<dbReference type="EMBL" id="FPAB01000019">
    <property type="protein sequence ID" value="SFT23576.1"/>
    <property type="molecule type" value="Genomic_DNA"/>
</dbReference>
<gene>
    <name evidence="2" type="ORF">SAMN05444716_1196</name>
</gene>
<evidence type="ECO:0000313" key="3">
    <source>
        <dbReference type="Proteomes" id="UP000198873"/>
    </source>
</evidence>
<evidence type="ECO:0000313" key="2">
    <source>
        <dbReference type="EMBL" id="SFT23576.1"/>
    </source>
</evidence>
<accession>A0A1I6WC59</accession>
<reference evidence="3" key="1">
    <citation type="submission" date="2016-10" db="EMBL/GenBank/DDBJ databases">
        <authorList>
            <person name="Varghese N."/>
            <person name="Submissions S."/>
        </authorList>
    </citation>
    <scope>NUCLEOTIDE SEQUENCE [LARGE SCALE GENOMIC DNA]</scope>
    <source>
        <strain evidence="3">CGMCC 4.7047</strain>
    </source>
</reference>
<dbReference type="AlphaFoldDB" id="A0A1I6WC59"/>
<proteinExistence type="predicted"/>
<sequence>MSTRRAKRGHPAILPDNCDLCRRVWYVLRTYHRATQHQPAADLGPLTMAEIARRAEIAERTARLHVSHLHGHGRLLPDRRTPTAGATVGDQPRIPDAPTPLQWVACLPTPCESIAKILRALAADGQWSGQMSQREIAERSGVSLRTVERYKPVIEKHGWARFEPRSKRSGPGGAWVGRDPNAYELTPGLEVVASLEAERARQMEAVPEGTGGTWNQDRLAAELLSEVHWIAPTHRDRPKILRTLVDRMRKHRWPPDELLYRLRRVPHDEQVDSPAALVASRLPAKEYDPSAAYAVGERGPLWVTCKGGYCAEVPVRGVGGRCASCAPLPSTYADPPF</sequence>
<dbReference type="RefSeq" id="WP_093844556.1">
    <property type="nucleotide sequence ID" value="NZ_FPAB01000019.1"/>
</dbReference>
<dbReference type="STRING" id="1176198.SAMN05444716_1196"/>
<organism evidence="2 3">
    <name type="scientific">Streptomyces harbinensis</name>
    <dbReference type="NCBI Taxonomy" id="1176198"/>
    <lineage>
        <taxon>Bacteria</taxon>
        <taxon>Bacillati</taxon>
        <taxon>Actinomycetota</taxon>
        <taxon>Actinomycetes</taxon>
        <taxon>Kitasatosporales</taxon>
        <taxon>Streptomycetaceae</taxon>
        <taxon>Streptomyces</taxon>
    </lineage>
</organism>
<dbReference type="Proteomes" id="UP000198873">
    <property type="component" value="Unassembled WGS sequence"/>
</dbReference>
<feature type="region of interest" description="Disordered" evidence="1">
    <location>
        <begin position="72"/>
        <end position="94"/>
    </location>
</feature>
<keyword evidence="3" id="KW-1185">Reference proteome</keyword>
<name>A0A1I6WC59_9ACTN</name>
<protein>
    <submittedName>
        <fullName evidence="2">Uncharacterized protein</fullName>
    </submittedName>
</protein>
<evidence type="ECO:0000256" key="1">
    <source>
        <dbReference type="SAM" id="MobiDB-lite"/>
    </source>
</evidence>